<dbReference type="EMBL" id="PCMW01000048">
    <property type="protein sequence ID" value="PDS24087.1"/>
    <property type="molecule type" value="Genomic_DNA"/>
</dbReference>
<dbReference type="InterPro" id="IPR046909">
    <property type="entry name" value="cREC_REC"/>
</dbReference>
<organism evidence="2 3">
    <name type="scientific">Flavobacterium branchiophilum</name>
    <dbReference type="NCBI Taxonomy" id="55197"/>
    <lineage>
        <taxon>Bacteria</taxon>
        <taxon>Pseudomonadati</taxon>
        <taxon>Bacteroidota</taxon>
        <taxon>Flavobacteriia</taxon>
        <taxon>Flavobacteriales</taxon>
        <taxon>Flavobacteriaceae</taxon>
        <taxon>Flavobacterium</taxon>
    </lineage>
</organism>
<dbReference type="Proteomes" id="UP000220828">
    <property type="component" value="Unassembled WGS sequence"/>
</dbReference>
<dbReference type="OrthoDB" id="709829at2"/>
<gene>
    <name evidence="2" type="ORF">B0A77_09325</name>
</gene>
<evidence type="ECO:0000313" key="2">
    <source>
        <dbReference type="EMBL" id="PDS24087.1"/>
    </source>
</evidence>
<name>A0A2H3KLL3_9FLAO</name>
<feature type="domain" description="Cyclic-phosphate processing Receiver" evidence="1">
    <location>
        <begin position="8"/>
        <end position="113"/>
    </location>
</feature>
<reference evidence="2 3" key="1">
    <citation type="submission" date="2017-09" db="EMBL/GenBank/DDBJ databases">
        <title>Whole genomes of Flavobacteriaceae.</title>
        <authorList>
            <person name="Stine C."/>
            <person name="Li C."/>
            <person name="Tadesse D."/>
        </authorList>
    </citation>
    <scope>NUCLEOTIDE SEQUENCE [LARGE SCALE GENOMIC DNA]</scope>
    <source>
        <strain evidence="2 3">ATCC 35036</strain>
    </source>
</reference>
<dbReference type="AlphaFoldDB" id="A0A2H3KLL3"/>
<sequence>MKKTPPSYLFLDDLRIPSEAYSYPFNPVFLEKDWIIVRSYTEFVEWITQNGLPDCVSFDHDLSDVESLQEKTGFDCANWLVAYCMDNRLDCPAFYCHSMNPVGKSKILGLLEQFKSFQKTQ</sequence>
<accession>A0A2H3KLL3</accession>
<proteinExistence type="predicted"/>
<evidence type="ECO:0000259" key="1">
    <source>
        <dbReference type="Pfam" id="PF20274"/>
    </source>
</evidence>
<dbReference type="Pfam" id="PF20274">
    <property type="entry name" value="cREC_REC"/>
    <property type="match status" value="1"/>
</dbReference>
<protein>
    <recommendedName>
        <fullName evidence="1">Cyclic-phosphate processing Receiver domain-containing protein</fullName>
    </recommendedName>
</protein>
<dbReference type="RefSeq" id="WP_097554262.1">
    <property type="nucleotide sequence ID" value="NZ_PCMW01000048.1"/>
</dbReference>
<comment type="caution">
    <text evidence="2">The sequence shown here is derived from an EMBL/GenBank/DDBJ whole genome shotgun (WGS) entry which is preliminary data.</text>
</comment>
<evidence type="ECO:0000313" key="3">
    <source>
        <dbReference type="Proteomes" id="UP000220828"/>
    </source>
</evidence>